<evidence type="ECO:0000313" key="2">
    <source>
        <dbReference type="Proteomes" id="UP000261875"/>
    </source>
</evidence>
<dbReference type="KEGG" id="fsm:CCS41_08830"/>
<dbReference type="OrthoDB" id="9983589at2"/>
<sequence>MKHSHDSLEIGYLPTIPVDAKVTLFNGNRLRDSIEIPALQPLPADTLADSDSFTGVSLTDSGHLRVITQAGIMLEVIKKQHEFVTKLLGITRAFSDACYTFPHRPHRLNRGKMARTLSGLCAKYHCPEIIAIPLRDDRSGWYHPQTDGLFILPTDEGDAQYLGFSEDEQCAYFSAKRHGFLLQIFSPDDHDFIDNQQCIYQRLGELLILNANQTETPFYLNIDALPRLWITTNGQQRADKPFTFDIVSFNYPVIEITHGGSGSVHCHTQVPRQGVSVTRKGAHLMVFFADNTLIINDVFDPQKNSAHHRLQLTFAARPITASELAAYYIESASHGDNGLVKPHEYAVIPLPD</sequence>
<dbReference type="RefSeq" id="WP_119797497.1">
    <property type="nucleotide sequence ID" value="NZ_FQSP02000021.1"/>
</dbReference>
<dbReference type="AlphaFoldDB" id="A0A2U8I970"/>
<protein>
    <submittedName>
        <fullName evidence="1">Uncharacterized protein</fullName>
    </submittedName>
</protein>
<name>A0A2U8I970_9GAMM</name>
<dbReference type="EMBL" id="CP021659">
    <property type="protein sequence ID" value="AWK14554.1"/>
    <property type="molecule type" value="Genomic_DNA"/>
</dbReference>
<dbReference type="Proteomes" id="UP000261875">
    <property type="component" value="Chromosome"/>
</dbReference>
<accession>A0A2U8I970</accession>
<gene>
    <name evidence="1" type="ORF">CCS41_08830</name>
</gene>
<reference evidence="1 2" key="1">
    <citation type="submission" date="2017-05" db="EMBL/GenBank/DDBJ databases">
        <title>Genome sequence of Candidatus Fukatsuia symbiotica and Candidatus Hamiltonella defensa from Acyrthosiphon pisum strain 5D.</title>
        <authorList>
            <person name="Patel V.A."/>
            <person name="Chevignon G."/>
            <person name="Russell J.A."/>
            <person name="Oliver K.M."/>
        </authorList>
    </citation>
    <scope>NUCLEOTIDE SEQUENCE [LARGE SCALE GENOMIC DNA]</scope>
    <source>
        <strain evidence="1 2">5D</strain>
    </source>
</reference>
<evidence type="ECO:0000313" key="1">
    <source>
        <dbReference type="EMBL" id="AWK14554.1"/>
    </source>
</evidence>
<keyword evidence="2" id="KW-1185">Reference proteome</keyword>
<organism evidence="1 2">
    <name type="scientific">Candidatus Fukatsuia symbiotica</name>
    <dbReference type="NCBI Taxonomy" id="1878942"/>
    <lineage>
        <taxon>Bacteria</taxon>
        <taxon>Pseudomonadati</taxon>
        <taxon>Pseudomonadota</taxon>
        <taxon>Gammaproteobacteria</taxon>
        <taxon>Enterobacterales</taxon>
        <taxon>Yersiniaceae</taxon>
        <taxon>Candidatus Fukatsuia</taxon>
    </lineage>
</organism>
<proteinExistence type="predicted"/>